<dbReference type="InterPro" id="IPR003307">
    <property type="entry name" value="W2_domain"/>
</dbReference>
<dbReference type="AlphaFoldDB" id="A0A210QSB4"/>
<protein>
    <recommendedName>
        <fullName evidence="12">Eukaryotic translation initiation factor 4 gamma 2</fullName>
    </recommendedName>
</protein>
<evidence type="ECO:0000256" key="5">
    <source>
        <dbReference type="ARBA" id="ARBA00022540"/>
    </source>
</evidence>
<dbReference type="InterPro" id="IPR003891">
    <property type="entry name" value="Initiation_fac_eIF4g_MI"/>
</dbReference>
<evidence type="ECO:0000256" key="3">
    <source>
        <dbReference type="ARBA" id="ARBA00022491"/>
    </source>
</evidence>
<comment type="caution">
    <text evidence="17">The sequence shown here is derived from an EMBL/GenBank/DDBJ whole genome shotgun (WGS) entry which is preliminary data.</text>
</comment>
<dbReference type="SUPFAM" id="SSF48371">
    <property type="entry name" value="ARM repeat"/>
    <property type="match status" value="3"/>
</dbReference>
<dbReference type="PROSITE" id="PS51366">
    <property type="entry name" value="MI"/>
    <property type="match status" value="1"/>
</dbReference>
<feature type="domain" description="MI" evidence="16">
    <location>
        <begin position="540"/>
        <end position="663"/>
    </location>
</feature>
<dbReference type="Gene3D" id="1.25.40.180">
    <property type="match status" value="3"/>
</dbReference>
<evidence type="ECO:0000256" key="13">
    <source>
        <dbReference type="ARBA" id="ARBA00046720"/>
    </source>
</evidence>
<dbReference type="GO" id="GO:0003743">
    <property type="term" value="F:translation initiation factor activity"/>
    <property type="evidence" value="ECO:0007669"/>
    <property type="project" value="UniProtKB-KW"/>
</dbReference>
<keyword evidence="3" id="KW-0678">Repressor</keyword>
<evidence type="ECO:0000256" key="4">
    <source>
        <dbReference type="ARBA" id="ARBA00022499"/>
    </source>
</evidence>
<keyword evidence="2" id="KW-0488">Methylation</keyword>
<evidence type="ECO:0000259" key="16">
    <source>
        <dbReference type="PROSITE" id="PS51366"/>
    </source>
</evidence>
<dbReference type="Pfam" id="PF02854">
    <property type="entry name" value="MIF4G"/>
    <property type="match status" value="1"/>
</dbReference>
<keyword evidence="5 17" id="KW-0396">Initiation factor</keyword>
<dbReference type="SMART" id="SM00543">
    <property type="entry name" value="MIF4G"/>
    <property type="match status" value="1"/>
</dbReference>
<evidence type="ECO:0000259" key="15">
    <source>
        <dbReference type="PROSITE" id="PS51363"/>
    </source>
</evidence>
<dbReference type="Pfam" id="PF02847">
    <property type="entry name" value="MA3"/>
    <property type="match status" value="1"/>
</dbReference>
<feature type="compositionally biased region" description="Low complexity" evidence="14">
    <location>
        <begin position="396"/>
        <end position="424"/>
    </location>
</feature>
<dbReference type="OrthoDB" id="514777at2759"/>
<dbReference type="FunFam" id="1.25.40.180:FF:000061">
    <property type="entry name" value="Eukaryotic translation initiation factor 4 gamma 2"/>
    <property type="match status" value="1"/>
</dbReference>
<keyword evidence="9" id="KW-0648">Protein biosynthesis</keyword>
<comment type="similarity">
    <text evidence="1">Belongs to the eukaryotic initiation factor 4G family.</text>
</comment>
<keyword evidence="10" id="KW-0007">Acetylation</keyword>
<keyword evidence="4" id="KW-1017">Isopeptide bond</keyword>
<evidence type="ECO:0000256" key="9">
    <source>
        <dbReference type="ARBA" id="ARBA00022917"/>
    </source>
</evidence>
<dbReference type="GO" id="GO:0016281">
    <property type="term" value="C:eukaryotic translation initiation factor 4F complex"/>
    <property type="evidence" value="ECO:0007669"/>
    <property type="project" value="TreeGrafter"/>
</dbReference>
<dbReference type="InterPro" id="IPR016024">
    <property type="entry name" value="ARM-type_fold"/>
</dbReference>
<evidence type="ECO:0000256" key="11">
    <source>
        <dbReference type="ARBA" id="ARBA00037759"/>
    </source>
</evidence>
<accession>A0A210QSB4</accession>
<keyword evidence="18" id="KW-1185">Reference proteome</keyword>
<dbReference type="SMART" id="SM00544">
    <property type="entry name" value="MA3"/>
    <property type="match status" value="1"/>
</dbReference>
<dbReference type="Pfam" id="PF02020">
    <property type="entry name" value="W2"/>
    <property type="match status" value="1"/>
</dbReference>
<keyword evidence="6" id="KW-0597">Phosphoprotein</keyword>
<evidence type="ECO:0000256" key="12">
    <source>
        <dbReference type="ARBA" id="ARBA00040449"/>
    </source>
</evidence>
<comment type="function">
    <text evidence="11">Appears to play a role in the switch from cap-dependent to IRES-mediated translation during mitosis, apoptosis and viral infection. Cleaved by some caspases and viral proteases.</text>
</comment>
<dbReference type="STRING" id="6573.A0A210QSB4"/>
<dbReference type="CDD" id="cd11559">
    <property type="entry name" value="W2_eIF4G1_like"/>
    <property type="match status" value="1"/>
</dbReference>
<evidence type="ECO:0000256" key="6">
    <source>
        <dbReference type="ARBA" id="ARBA00022553"/>
    </source>
</evidence>
<sequence>MFPFRDERPPRLSGPGASAPSAVNNRWIPPSSVKRDATQNPDDKHDQIFRKVRGILNKLTPEKFDKLNLELLNVGLDSNVILKGVILLIFEKALDEPKYSSMYAQLCHQLCDDSPNFEPPASKTTTFRRLLLNKCQDEFENRSKATELEVFDRKDGTFSAEEAEKYHIAKRKMLGNIKFIGELGKLEMLHEGILHRCIKQLLEKKKNVPIQDMVEDLECLCQIMRTVGRRLDSPKAKSWMDQYFQRIQTFAKNPEFPSRIRFMLRDATDLRRNNWVPRTSGIDHGPKTITQIRLEAADEYGEYIPPPQSRQFGNRSSMNGGMHPQWMASNPGQMGDLFGMSSPGMMMGTIGTGTGPGVIHDGPGYPMNMGKPRNMQQGQGFNNFNKPRQDGGGRGNMRQNQNNQQMSGGRQSPQSLQQQQKQASTAPRDLPPRFARLAQQQQQQIAQQAASANGTAVMIPSTNEEISLRPAKNFTVFKPNTPNNLPKSAQVGSQNAMMKMSLGPPEPPKPLLNKQAQITIKQVTQDKPKSNRKAIPTKDEVMKATMTMLDEYLANCETNEALNSFKDMNSPKKFHPDLLAQMMTKTVDKSDSERESVMKLISAMKAENLITSDQFMEGLQSLLEKMAELESEVPLVKSYISKFAAMGVTEGVINIQELSVPMENGTYYPLFLLCLQQMHKLKDKNWLVSNFNESKVSLQNMLPEIDQTKERMMEILEDRGLSFMFPLLRVQAELWKQVQAEPGATATFKWIKENVDIDLHHSPGFINILTACLLKYITMDTTLGKDVDTSAVPEKAATEKEKQRLDKLKGVLQMFLHEHLDLQVESLYAAQVFCHSHHFPKGMLLRLFMHFYDMEIMEEESFLKWKEEVNDEHPGKGKALFQVNQWLTWLEQAEEESDEEDD</sequence>
<dbReference type="PANTHER" id="PTHR23253:SF9">
    <property type="entry name" value="EUKARYOTIC TRANSLATION INITIATION FACTOR 4 GAMMA 2"/>
    <property type="match status" value="1"/>
</dbReference>
<feature type="region of interest" description="Disordered" evidence="14">
    <location>
        <begin position="354"/>
        <end position="427"/>
    </location>
</feature>
<dbReference type="SMART" id="SM00515">
    <property type="entry name" value="eIF5C"/>
    <property type="match status" value="1"/>
</dbReference>
<evidence type="ECO:0000256" key="8">
    <source>
        <dbReference type="ARBA" id="ARBA00022845"/>
    </source>
</evidence>
<comment type="subunit">
    <text evidence="13">Interacts with the serine/threonine protein kinases MKNK1 and MKNK2. Binds EIF4A and EIF3. Interacts with MIF4GD. Interacts with DAZAP2.</text>
</comment>
<feature type="region of interest" description="Disordered" evidence="14">
    <location>
        <begin position="1"/>
        <end position="44"/>
    </location>
</feature>
<keyword evidence="7" id="KW-0832">Ubl conjugation</keyword>
<feature type="compositionally biased region" description="Low complexity" evidence="14">
    <location>
        <begin position="376"/>
        <end position="385"/>
    </location>
</feature>
<proteinExistence type="inferred from homology"/>
<feature type="domain" description="W2" evidence="15">
    <location>
        <begin position="720"/>
        <end position="900"/>
    </location>
</feature>
<keyword evidence="8" id="KW-0810">Translation regulation</keyword>
<feature type="compositionally biased region" description="Basic and acidic residues" evidence="14">
    <location>
        <begin position="1"/>
        <end position="10"/>
    </location>
</feature>
<evidence type="ECO:0000313" key="17">
    <source>
        <dbReference type="EMBL" id="OWF51609.1"/>
    </source>
</evidence>
<evidence type="ECO:0000256" key="7">
    <source>
        <dbReference type="ARBA" id="ARBA00022843"/>
    </source>
</evidence>
<dbReference type="Proteomes" id="UP000242188">
    <property type="component" value="Unassembled WGS sequence"/>
</dbReference>
<dbReference type="PROSITE" id="PS51363">
    <property type="entry name" value="W2"/>
    <property type="match status" value="1"/>
</dbReference>
<reference evidence="17 18" key="1">
    <citation type="journal article" date="2017" name="Nat. Ecol. Evol.">
        <title>Scallop genome provides insights into evolution of bilaterian karyotype and development.</title>
        <authorList>
            <person name="Wang S."/>
            <person name="Zhang J."/>
            <person name="Jiao W."/>
            <person name="Li J."/>
            <person name="Xun X."/>
            <person name="Sun Y."/>
            <person name="Guo X."/>
            <person name="Huan P."/>
            <person name="Dong B."/>
            <person name="Zhang L."/>
            <person name="Hu X."/>
            <person name="Sun X."/>
            <person name="Wang J."/>
            <person name="Zhao C."/>
            <person name="Wang Y."/>
            <person name="Wang D."/>
            <person name="Huang X."/>
            <person name="Wang R."/>
            <person name="Lv J."/>
            <person name="Li Y."/>
            <person name="Zhang Z."/>
            <person name="Liu B."/>
            <person name="Lu W."/>
            <person name="Hui Y."/>
            <person name="Liang J."/>
            <person name="Zhou Z."/>
            <person name="Hou R."/>
            <person name="Li X."/>
            <person name="Liu Y."/>
            <person name="Li H."/>
            <person name="Ning X."/>
            <person name="Lin Y."/>
            <person name="Zhao L."/>
            <person name="Xing Q."/>
            <person name="Dou J."/>
            <person name="Li Y."/>
            <person name="Mao J."/>
            <person name="Guo H."/>
            <person name="Dou H."/>
            <person name="Li T."/>
            <person name="Mu C."/>
            <person name="Jiang W."/>
            <person name="Fu Q."/>
            <person name="Fu X."/>
            <person name="Miao Y."/>
            <person name="Liu J."/>
            <person name="Yu Q."/>
            <person name="Li R."/>
            <person name="Liao H."/>
            <person name="Li X."/>
            <person name="Kong Y."/>
            <person name="Jiang Z."/>
            <person name="Chourrout D."/>
            <person name="Li R."/>
            <person name="Bao Z."/>
        </authorList>
    </citation>
    <scope>NUCLEOTIDE SEQUENCE [LARGE SCALE GENOMIC DNA]</scope>
    <source>
        <strain evidence="17 18">PY_sf001</strain>
    </source>
</reference>
<name>A0A210QSB4_MIZYE</name>
<dbReference type="InterPro" id="IPR003890">
    <property type="entry name" value="MIF4G-like_typ-3"/>
</dbReference>
<evidence type="ECO:0000256" key="2">
    <source>
        <dbReference type="ARBA" id="ARBA00022481"/>
    </source>
</evidence>
<gene>
    <name evidence="17" type="ORF">KP79_PYT18028</name>
</gene>
<evidence type="ECO:0000256" key="14">
    <source>
        <dbReference type="SAM" id="MobiDB-lite"/>
    </source>
</evidence>
<organism evidence="17 18">
    <name type="scientific">Mizuhopecten yessoensis</name>
    <name type="common">Japanese scallop</name>
    <name type="synonym">Patinopecten yessoensis</name>
    <dbReference type="NCBI Taxonomy" id="6573"/>
    <lineage>
        <taxon>Eukaryota</taxon>
        <taxon>Metazoa</taxon>
        <taxon>Spiralia</taxon>
        <taxon>Lophotrochozoa</taxon>
        <taxon>Mollusca</taxon>
        <taxon>Bivalvia</taxon>
        <taxon>Autobranchia</taxon>
        <taxon>Pteriomorphia</taxon>
        <taxon>Pectinida</taxon>
        <taxon>Pectinoidea</taxon>
        <taxon>Pectinidae</taxon>
        <taxon>Mizuhopecten</taxon>
    </lineage>
</organism>
<dbReference type="GO" id="GO:0006417">
    <property type="term" value="P:regulation of translation"/>
    <property type="evidence" value="ECO:0007669"/>
    <property type="project" value="UniProtKB-KW"/>
</dbReference>
<feature type="compositionally biased region" description="Basic and acidic residues" evidence="14">
    <location>
        <begin position="33"/>
        <end position="44"/>
    </location>
</feature>
<dbReference type="FunFam" id="1.25.40.180:FF:000007">
    <property type="entry name" value="Eukaryotic translation initiation factor 4 gamma 2"/>
    <property type="match status" value="1"/>
</dbReference>
<dbReference type="EMBL" id="NEDP02002194">
    <property type="protein sequence ID" value="OWF51609.1"/>
    <property type="molecule type" value="Genomic_DNA"/>
</dbReference>
<evidence type="ECO:0000256" key="1">
    <source>
        <dbReference type="ARBA" id="ARBA00005775"/>
    </source>
</evidence>
<evidence type="ECO:0000313" key="18">
    <source>
        <dbReference type="Proteomes" id="UP000242188"/>
    </source>
</evidence>
<dbReference type="PANTHER" id="PTHR23253">
    <property type="entry name" value="EUKARYOTIC TRANSLATION INITIATION FACTOR 4 GAMMA"/>
    <property type="match status" value="1"/>
</dbReference>
<dbReference type="GO" id="GO:0003729">
    <property type="term" value="F:mRNA binding"/>
    <property type="evidence" value="ECO:0007669"/>
    <property type="project" value="TreeGrafter"/>
</dbReference>
<evidence type="ECO:0000256" key="10">
    <source>
        <dbReference type="ARBA" id="ARBA00022990"/>
    </source>
</evidence>